<proteinExistence type="predicted"/>
<evidence type="ECO:0000256" key="2">
    <source>
        <dbReference type="ARBA" id="ARBA00023125"/>
    </source>
</evidence>
<dbReference type="PROSITE" id="PS50110">
    <property type="entry name" value="RESPONSE_REGULATORY"/>
    <property type="match status" value="1"/>
</dbReference>
<keyword evidence="2" id="KW-0238">DNA-binding</keyword>
<evidence type="ECO:0000313" key="7">
    <source>
        <dbReference type="Proteomes" id="UP000317519"/>
    </source>
</evidence>
<dbReference type="Pfam" id="PF00196">
    <property type="entry name" value="GerE"/>
    <property type="match status" value="1"/>
</dbReference>
<keyword evidence="7" id="KW-1185">Reference proteome</keyword>
<comment type="caution">
    <text evidence="6">The sequence shown here is derived from an EMBL/GenBank/DDBJ whole genome shotgun (WGS) entry which is preliminary data.</text>
</comment>
<feature type="domain" description="HTH luxR-type" evidence="4">
    <location>
        <begin position="150"/>
        <end position="217"/>
    </location>
</feature>
<sequence>MMKNSIKIIIVDDEILFRKGISFLLDRENNIDVIYEASSGGELLAFLESNHDNHPDIIIMDLKMQGINGVEATKIIHTVYPSIKIIALTSYNTKSFILNMIAVGAVAYLVKNSTPQELLVTINEVAERGYYYTDYIMKVIQEDISTVKKPKCLLDSNFLTTREIQVLKLICDQKSSTEIADALFISPRTVEGHRNNLLLKTESRNIAGLVLFAIQNEIMAID</sequence>
<dbReference type="SMART" id="SM00421">
    <property type="entry name" value="HTH_LUXR"/>
    <property type="match status" value="1"/>
</dbReference>
<feature type="domain" description="Response regulatory" evidence="5">
    <location>
        <begin position="7"/>
        <end position="126"/>
    </location>
</feature>
<dbReference type="InterPro" id="IPR011006">
    <property type="entry name" value="CheY-like_superfamily"/>
</dbReference>
<dbReference type="PRINTS" id="PR00038">
    <property type="entry name" value="HTHLUXR"/>
</dbReference>
<dbReference type="PROSITE" id="PS50043">
    <property type="entry name" value="HTH_LUXR_2"/>
    <property type="match status" value="1"/>
</dbReference>
<dbReference type="InterPro" id="IPR016032">
    <property type="entry name" value="Sig_transdc_resp-reg_C-effctor"/>
</dbReference>
<dbReference type="InterPro" id="IPR058245">
    <property type="entry name" value="NreC/VraR/RcsB-like_REC"/>
</dbReference>
<dbReference type="PANTHER" id="PTHR43214:SF43">
    <property type="entry name" value="TWO-COMPONENT RESPONSE REGULATOR"/>
    <property type="match status" value="1"/>
</dbReference>
<evidence type="ECO:0000259" key="5">
    <source>
        <dbReference type="PROSITE" id="PS50110"/>
    </source>
</evidence>
<name>A0ABY3FK36_9FLAO</name>
<reference evidence="6 7" key="1">
    <citation type="journal article" date="2015" name="Stand. Genomic Sci.">
        <title>Genomic Encyclopedia of Bacterial and Archaeal Type Strains, Phase III: the genomes of soil and plant-associated and newly described type strains.</title>
        <authorList>
            <person name="Whitman W.B."/>
            <person name="Woyke T."/>
            <person name="Klenk H.P."/>
            <person name="Zhou Y."/>
            <person name="Lilburn T.G."/>
            <person name="Beck B.J."/>
            <person name="De Vos P."/>
            <person name="Vandamme P."/>
            <person name="Eisen J.A."/>
            <person name="Garrity G."/>
            <person name="Hugenholtz P."/>
            <person name="Kyrpides N.C."/>
        </authorList>
    </citation>
    <scope>NUCLEOTIDE SEQUENCE [LARGE SCALE GENOMIC DNA]</scope>
    <source>
        <strain evidence="6 7">CGMCC 1.6847</strain>
    </source>
</reference>
<evidence type="ECO:0000259" key="4">
    <source>
        <dbReference type="PROSITE" id="PS50043"/>
    </source>
</evidence>
<accession>A0ABY3FK36</accession>
<dbReference type="InterPro" id="IPR000792">
    <property type="entry name" value="Tscrpt_reg_LuxR_C"/>
</dbReference>
<feature type="modified residue" description="4-aspartylphosphate" evidence="3">
    <location>
        <position position="61"/>
    </location>
</feature>
<dbReference type="CDD" id="cd06170">
    <property type="entry name" value="LuxR_C_like"/>
    <property type="match status" value="1"/>
</dbReference>
<dbReference type="InterPro" id="IPR039420">
    <property type="entry name" value="WalR-like"/>
</dbReference>
<dbReference type="PANTHER" id="PTHR43214">
    <property type="entry name" value="TWO-COMPONENT RESPONSE REGULATOR"/>
    <property type="match status" value="1"/>
</dbReference>
<dbReference type="Gene3D" id="3.40.50.2300">
    <property type="match status" value="1"/>
</dbReference>
<gene>
    <name evidence="6" type="ORF">IQ05_03102</name>
</gene>
<dbReference type="SMART" id="SM00448">
    <property type="entry name" value="REC"/>
    <property type="match status" value="1"/>
</dbReference>
<dbReference type="CDD" id="cd17535">
    <property type="entry name" value="REC_NarL-like"/>
    <property type="match status" value="1"/>
</dbReference>
<evidence type="ECO:0000313" key="6">
    <source>
        <dbReference type="EMBL" id="TWH99353.1"/>
    </source>
</evidence>
<evidence type="ECO:0000256" key="3">
    <source>
        <dbReference type="PROSITE-ProRule" id="PRU00169"/>
    </source>
</evidence>
<dbReference type="InterPro" id="IPR001789">
    <property type="entry name" value="Sig_transdc_resp-reg_receiver"/>
</dbReference>
<organism evidence="6 7">
    <name type="scientific">Flavobacterium tiangeerense</name>
    <dbReference type="NCBI Taxonomy" id="459471"/>
    <lineage>
        <taxon>Bacteria</taxon>
        <taxon>Pseudomonadati</taxon>
        <taxon>Bacteroidota</taxon>
        <taxon>Flavobacteriia</taxon>
        <taxon>Flavobacteriales</taxon>
        <taxon>Flavobacteriaceae</taxon>
        <taxon>Flavobacterium</taxon>
    </lineage>
</organism>
<dbReference type="SUPFAM" id="SSF46894">
    <property type="entry name" value="C-terminal effector domain of the bipartite response regulators"/>
    <property type="match status" value="1"/>
</dbReference>
<dbReference type="Proteomes" id="UP000317519">
    <property type="component" value="Unassembled WGS sequence"/>
</dbReference>
<dbReference type="EMBL" id="VLKO01000015">
    <property type="protein sequence ID" value="TWH99353.1"/>
    <property type="molecule type" value="Genomic_DNA"/>
</dbReference>
<protein>
    <submittedName>
        <fullName evidence="6">Two component transcriptional regulator, LuxR family</fullName>
    </submittedName>
</protein>
<dbReference type="SUPFAM" id="SSF52172">
    <property type="entry name" value="CheY-like"/>
    <property type="match status" value="1"/>
</dbReference>
<dbReference type="Pfam" id="PF00072">
    <property type="entry name" value="Response_reg"/>
    <property type="match status" value="1"/>
</dbReference>
<keyword evidence="1 3" id="KW-0597">Phosphoprotein</keyword>
<evidence type="ECO:0000256" key="1">
    <source>
        <dbReference type="ARBA" id="ARBA00022553"/>
    </source>
</evidence>